<evidence type="ECO:0000313" key="9">
    <source>
        <dbReference type="EMBL" id="MDP9801165.1"/>
    </source>
</evidence>
<comment type="cofactor">
    <cofactor evidence="2">
        <name>Zn(2+)</name>
        <dbReference type="ChEBI" id="CHEBI:29105"/>
    </cofactor>
</comment>
<feature type="domain" description="Phosphomannose isomerase type I catalytic" evidence="8">
    <location>
        <begin position="6"/>
        <end position="158"/>
    </location>
</feature>
<name>A0ABT9NCE7_9ACTO</name>
<dbReference type="Proteomes" id="UP001235966">
    <property type="component" value="Unassembled WGS sequence"/>
</dbReference>
<evidence type="ECO:0000256" key="5">
    <source>
        <dbReference type="ARBA" id="ARBA00022723"/>
    </source>
</evidence>
<proteinExistence type="inferred from homology"/>
<evidence type="ECO:0000256" key="6">
    <source>
        <dbReference type="ARBA" id="ARBA00022833"/>
    </source>
</evidence>
<evidence type="ECO:0000313" key="10">
    <source>
        <dbReference type="Proteomes" id="UP001235966"/>
    </source>
</evidence>
<dbReference type="InterPro" id="IPR014710">
    <property type="entry name" value="RmlC-like_jellyroll"/>
</dbReference>
<evidence type="ECO:0000256" key="4">
    <source>
        <dbReference type="ARBA" id="ARBA00011956"/>
    </source>
</evidence>
<dbReference type="InterPro" id="IPR018050">
    <property type="entry name" value="Pmannose_isomerase-type1_CS"/>
</dbReference>
<dbReference type="Gene3D" id="1.10.441.10">
    <property type="entry name" value="Phosphomannose Isomerase, domain 2"/>
    <property type="match status" value="1"/>
</dbReference>
<dbReference type="Pfam" id="PF20511">
    <property type="entry name" value="PMI_typeI_cat"/>
    <property type="match status" value="1"/>
</dbReference>
<dbReference type="EMBL" id="JAUSQW010000001">
    <property type="protein sequence ID" value="MDP9801165.1"/>
    <property type="molecule type" value="Genomic_DNA"/>
</dbReference>
<dbReference type="RefSeq" id="WP_278058933.1">
    <property type="nucleotide sequence ID" value="NZ_CP121247.1"/>
</dbReference>
<keyword evidence="6" id="KW-0862">Zinc</keyword>
<dbReference type="PRINTS" id="PR00714">
    <property type="entry name" value="MAN6PISMRASE"/>
</dbReference>
<dbReference type="GO" id="GO:0004476">
    <property type="term" value="F:mannose-6-phosphate isomerase activity"/>
    <property type="evidence" value="ECO:0007669"/>
    <property type="project" value="UniProtKB-EC"/>
</dbReference>
<dbReference type="PROSITE" id="PS00965">
    <property type="entry name" value="PMI_I_1"/>
    <property type="match status" value="1"/>
</dbReference>
<evidence type="ECO:0000259" key="8">
    <source>
        <dbReference type="Pfam" id="PF20511"/>
    </source>
</evidence>
<dbReference type="Gene3D" id="2.60.120.10">
    <property type="entry name" value="Jelly Rolls"/>
    <property type="match status" value="2"/>
</dbReference>
<comment type="catalytic activity">
    <reaction evidence="1">
        <text>D-mannose 6-phosphate = D-fructose 6-phosphate</text>
        <dbReference type="Rhea" id="RHEA:12356"/>
        <dbReference type="ChEBI" id="CHEBI:58735"/>
        <dbReference type="ChEBI" id="CHEBI:61527"/>
        <dbReference type="EC" id="5.3.1.8"/>
    </reaction>
</comment>
<dbReference type="SUPFAM" id="SSF51182">
    <property type="entry name" value="RmlC-like cupins"/>
    <property type="match status" value="1"/>
</dbReference>
<dbReference type="CDD" id="cd07011">
    <property type="entry name" value="cupin_PMI_type_I_N"/>
    <property type="match status" value="1"/>
</dbReference>
<evidence type="ECO:0000256" key="1">
    <source>
        <dbReference type="ARBA" id="ARBA00000757"/>
    </source>
</evidence>
<keyword evidence="7 9" id="KW-0413">Isomerase</keyword>
<comment type="similarity">
    <text evidence="3">Belongs to the mannose-6-phosphate isomerase type 1 family.</text>
</comment>
<dbReference type="EC" id="5.3.1.8" evidence="4"/>
<dbReference type="PROSITE" id="PS00966">
    <property type="entry name" value="PMI_I_2"/>
    <property type="match status" value="1"/>
</dbReference>
<evidence type="ECO:0000256" key="3">
    <source>
        <dbReference type="ARBA" id="ARBA00010772"/>
    </source>
</evidence>
<dbReference type="InterPro" id="IPR001250">
    <property type="entry name" value="Man6P_Isoase-1"/>
</dbReference>
<keyword evidence="10" id="KW-1185">Reference proteome</keyword>
<organism evidence="9 10">
    <name type="scientific">Arcanobacterium wilhelmae</name>
    <dbReference type="NCBI Taxonomy" id="1803177"/>
    <lineage>
        <taxon>Bacteria</taxon>
        <taxon>Bacillati</taxon>
        <taxon>Actinomycetota</taxon>
        <taxon>Actinomycetes</taxon>
        <taxon>Actinomycetales</taxon>
        <taxon>Actinomycetaceae</taxon>
        <taxon>Arcanobacterium</taxon>
    </lineage>
</organism>
<dbReference type="InterPro" id="IPR011051">
    <property type="entry name" value="RmlC_Cupin_sf"/>
</dbReference>
<dbReference type="InterPro" id="IPR046457">
    <property type="entry name" value="PMI_typeI_cat"/>
</dbReference>
<dbReference type="NCBIfam" id="TIGR00218">
    <property type="entry name" value="manA"/>
    <property type="match status" value="1"/>
</dbReference>
<sequence length="408" mass="42709">MEFLAGQPKHYSWGSRSAIPTMFGLPAGDQPVAELWLGAHPLGPALLGREFTAAFGREVGTGVVDLAAHVAGAPERVLGADVARRTGGTLPFLLKLIAPAEPLSLQVHPSIAQARAGFAAEEVAGVPFDSAARNYKDRNHKPELVYALTRFEAVVGFRSPRRILGVLAGLDTPLTRRLAQFVEEQPDAGGVKAAFEWLLSAGSRPTAQAVAEVAAACEVRPAEESPSPRADRIVAYLSQFYPGDPGVVASLLLNPVTLAPGEAMFTPAGTVHAYLSGMGVEVMAASDNVMRAGLTPKHVDVPALLSVLDTVAAPPIRIAPERVSPVQSTFYAPVDDFELSVITLRDASSWTRVRGSGPRILLCLEGAAQIHSAGGVLTMNTGSAVLVEAADAGVELRGAGKFVQADVP</sequence>
<dbReference type="PIRSF" id="PIRSF001480">
    <property type="entry name" value="Mannose-6-phosphate_isomerase"/>
    <property type="match status" value="1"/>
</dbReference>
<comment type="caution">
    <text evidence="9">The sequence shown here is derived from an EMBL/GenBank/DDBJ whole genome shotgun (WGS) entry which is preliminary data.</text>
</comment>
<protein>
    <recommendedName>
        <fullName evidence="4">mannose-6-phosphate isomerase</fullName>
        <ecNumber evidence="4">5.3.1.8</ecNumber>
    </recommendedName>
</protein>
<dbReference type="PANTHER" id="PTHR10309">
    <property type="entry name" value="MANNOSE-6-PHOSPHATE ISOMERASE"/>
    <property type="match status" value="1"/>
</dbReference>
<keyword evidence="5" id="KW-0479">Metal-binding</keyword>
<evidence type="ECO:0000256" key="7">
    <source>
        <dbReference type="ARBA" id="ARBA00023235"/>
    </source>
</evidence>
<accession>A0ABT9NCE7</accession>
<dbReference type="InterPro" id="IPR016305">
    <property type="entry name" value="Mannose-6-P_Isomerase"/>
</dbReference>
<evidence type="ECO:0000256" key="2">
    <source>
        <dbReference type="ARBA" id="ARBA00001947"/>
    </source>
</evidence>
<gene>
    <name evidence="9" type="ORF">J2S49_001241</name>
</gene>
<dbReference type="PANTHER" id="PTHR10309:SF0">
    <property type="entry name" value="MANNOSE-6-PHOSPHATE ISOMERASE"/>
    <property type="match status" value="1"/>
</dbReference>
<reference evidence="9 10" key="1">
    <citation type="submission" date="2023-07" db="EMBL/GenBank/DDBJ databases">
        <title>Sequencing the genomes of 1000 actinobacteria strains.</title>
        <authorList>
            <person name="Klenk H.-P."/>
        </authorList>
    </citation>
    <scope>NUCLEOTIDE SEQUENCE [LARGE SCALE GENOMIC DNA]</scope>
    <source>
        <strain evidence="9 10">DSM 102162</strain>
    </source>
</reference>